<dbReference type="KEGG" id="vg:5141221"/>
<accession>Q14VJ8</accession>
<reference evidence="3" key="1">
    <citation type="journal article" date="1999" name="J. Cancer Res. Clin. Oncol.">
        <title>Genomic studies of the Lucke tumor herpesvirus (RaHV-1).</title>
        <authorList>
            <person name="Davison A.J."/>
            <person name="Sauerbier W."/>
            <person name="Dolan A."/>
            <person name="Addison C."/>
            <person name="McKinnell R.G."/>
        </authorList>
    </citation>
    <scope>NUCLEOTIDE SEQUENCE [LARGE SCALE GENOMIC DNA]</scope>
    <source>
        <strain evidence="3">McKinnell</strain>
    </source>
</reference>
<dbReference type="GeneID" id="5141221"/>
<evidence type="ECO:0000256" key="1">
    <source>
        <dbReference type="SAM" id="MobiDB-lite"/>
    </source>
</evidence>
<name>Q14VJ8_9VIRU</name>
<protein>
    <submittedName>
        <fullName evidence="2">ORF132</fullName>
    </submittedName>
</protein>
<organism evidence="3">
    <name type="scientific">Ranid herpesvirus 1</name>
    <name type="common">Lucke tumor herpesvirus</name>
    <dbReference type="NCBI Taxonomy" id="85655"/>
    <lineage>
        <taxon>Viruses</taxon>
        <taxon>Duplodnaviria</taxon>
        <taxon>Heunggongvirae</taxon>
        <taxon>Peploviricota</taxon>
        <taxon>Herviviricetes</taxon>
        <taxon>Herpesvirales</taxon>
        <taxon>Alloherpesviridae</taxon>
        <taxon>Batravirus</taxon>
        <taxon>Batravirus ranidallo1</taxon>
    </lineage>
</organism>
<reference evidence="2 3" key="2">
    <citation type="journal article" date="2006" name="J. Gen. Virol.">
        <title>Genome sequences of two frog herpesviruses.</title>
        <authorList>
            <person name="Davison A.J."/>
            <person name="Cunningham C."/>
            <person name="Sauerbier W."/>
            <person name="McKinnell R.G."/>
        </authorList>
    </citation>
    <scope>NUCLEOTIDE SEQUENCE [LARGE SCALE GENOMIC DNA]</scope>
    <source>
        <strain evidence="2 3">McKinnell</strain>
    </source>
</reference>
<dbReference type="RefSeq" id="YP_656787.1">
    <property type="nucleotide sequence ID" value="NC_008211.1"/>
</dbReference>
<feature type="region of interest" description="Disordered" evidence="1">
    <location>
        <begin position="234"/>
        <end position="257"/>
    </location>
</feature>
<dbReference type="EMBL" id="DQ665917">
    <property type="protein sequence ID" value="ABG25756.1"/>
    <property type="molecule type" value="Genomic_DNA"/>
</dbReference>
<proteinExistence type="predicted"/>
<dbReference type="Proteomes" id="UP000011238">
    <property type="component" value="Segment"/>
</dbReference>
<keyword evidence="3" id="KW-1185">Reference proteome</keyword>
<feature type="region of interest" description="Disordered" evidence="1">
    <location>
        <begin position="156"/>
        <end position="177"/>
    </location>
</feature>
<sequence length="321" mass="36240">MNEQEWETVRGHLEVSNEPCAIRGGDGLMGVYCDIAVSLRLAFAELHHDAALPHVLTTQWVHGELWRYAMEALQAAYIGLAPPSPPSAPWTRVSLAVFRASYTPPREHTLLLVTAACLAFVRLAERLTGGGQEADIHSLRVHTYSAHAAMHDPARRIGSMPRPLLTPMPRSLGRRPRCRPGLRAVRSWQLHPALKEIALRHGALLVVSPIPVMRLALHYVDAFGRLATERARDLERERRRQRYPGGRPPGPHPTQRELNLSMRRRVWEWSHNHLEKDVDQATYQRLRADLIFDWQAAAAEGVAPPPMRTPVTQVVRNRGRS</sequence>
<evidence type="ECO:0000313" key="3">
    <source>
        <dbReference type="Proteomes" id="UP000011238"/>
    </source>
</evidence>
<evidence type="ECO:0000313" key="2">
    <source>
        <dbReference type="EMBL" id="ABG25756.1"/>
    </source>
</evidence>